<dbReference type="InterPro" id="IPR039446">
    <property type="entry name" value="DauR-like"/>
</dbReference>
<dbReference type="STRING" id="568872.GA0070624_5494"/>
<organism evidence="3 4">
    <name type="scientific">Micromonospora rhizosphaerae</name>
    <dbReference type="NCBI Taxonomy" id="568872"/>
    <lineage>
        <taxon>Bacteria</taxon>
        <taxon>Bacillati</taxon>
        <taxon>Actinomycetota</taxon>
        <taxon>Actinomycetes</taxon>
        <taxon>Micromonosporales</taxon>
        <taxon>Micromonosporaceae</taxon>
        <taxon>Micromonospora</taxon>
    </lineage>
</organism>
<keyword evidence="4" id="KW-1185">Reference proteome</keyword>
<dbReference type="PROSITE" id="PS50113">
    <property type="entry name" value="PAC"/>
    <property type="match status" value="1"/>
</dbReference>
<dbReference type="Pfam" id="PF08348">
    <property type="entry name" value="PAS_6"/>
    <property type="match status" value="1"/>
</dbReference>
<feature type="domain" description="PAC" evidence="2">
    <location>
        <begin position="107"/>
        <end position="159"/>
    </location>
</feature>
<dbReference type="InterPro" id="IPR039445">
    <property type="entry name" value="DauR-like_HTH"/>
</dbReference>
<evidence type="ECO:0000313" key="3">
    <source>
        <dbReference type="EMBL" id="SCL36229.1"/>
    </source>
</evidence>
<dbReference type="PANTHER" id="PTHR35568:SF1">
    <property type="entry name" value="TRANSCRIPTIONAL REGULATOR DAUR"/>
    <property type="match status" value="1"/>
</dbReference>
<dbReference type="InterPro" id="IPR000700">
    <property type="entry name" value="PAS-assoc_C"/>
</dbReference>
<dbReference type="InterPro" id="IPR013559">
    <property type="entry name" value="YheO"/>
</dbReference>
<evidence type="ECO:0000256" key="1">
    <source>
        <dbReference type="SAM" id="MobiDB-lite"/>
    </source>
</evidence>
<sequence>MLVSVPAMQTEQPYEGSSRSDGRSRQRPGVVPSAVKSARTPDDYLETLRPLLEPMSKALGNRCEIVLHDFRQPEHSIVAITGDVTGRSPGGSVTQIGLAIIRAGDDAEDQYNYITKAPNGRILKSTTAPLRDADGHVFGALCVNVDVTEMWMMSQTIQEMIDVDAQTPQPVTFVDDIDRVIGEVLQEETKMLGRPLTGLTRAERLQLLKALDYRGVFSLQRSVPQVAEHLGLSRATLYNDLREMRRDNDD</sequence>
<keyword evidence="3" id="KW-0238">DNA-binding</keyword>
<dbReference type="Proteomes" id="UP000199413">
    <property type="component" value="Unassembled WGS sequence"/>
</dbReference>
<feature type="region of interest" description="Disordered" evidence="1">
    <location>
        <begin position="1"/>
        <end position="38"/>
    </location>
</feature>
<dbReference type="Gene3D" id="3.30.450.20">
    <property type="entry name" value="PAS domain"/>
    <property type="match status" value="1"/>
</dbReference>
<dbReference type="EMBL" id="FMHV01000002">
    <property type="protein sequence ID" value="SCL36229.1"/>
    <property type="molecule type" value="Genomic_DNA"/>
</dbReference>
<name>A0A1C6T3K6_9ACTN</name>
<reference evidence="4" key="1">
    <citation type="submission" date="2016-06" db="EMBL/GenBank/DDBJ databases">
        <authorList>
            <person name="Varghese N."/>
            <person name="Submissions Spin"/>
        </authorList>
    </citation>
    <scope>NUCLEOTIDE SEQUENCE [LARGE SCALE GENOMIC DNA]</scope>
    <source>
        <strain evidence="4">DSM 45431</strain>
    </source>
</reference>
<dbReference type="PANTHER" id="PTHR35568">
    <property type="entry name" value="TRANSCRIPTIONAL REGULATOR DAUR"/>
    <property type="match status" value="1"/>
</dbReference>
<proteinExistence type="predicted"/>
<dbReference type="Pfam" id="PF13309">
    <property type="entry name" value="HTH_22"/>
    <property type="match status" value="1"/>
</dbReference>
<evidence type="ECO:0000259" key="2">
    <source>
        <dbReference type="PROSITE" id="PS50113"/>
    </source>
</evidence>
<dbReference type="AlphaFoldDB" id="A0A1C6T3K6"/>
<gene>
    <name evidence="3" type="ORF">GA0070624_5494</name>
</gene>
<evidence type="ECO:0000313" key="4">
    <source>
        <dbReference type="Proteomes" id="UP000199413"/>
    </source>
</evidence>
<dbReference type="GO" id="GO:0003677">
    <property type="term" value="F:DNA binding"/>
    <property type="evidence" value="ECO:0007669"/>
    <property type="project" value="UniProtKB-KW"/>
</dbReference>
<protein>
    <submittedName>
        <fullName evidence="3">Predicted transcriptional regulator YheO, contains PAS and DNA-binding HTH domains</fullName>
    </submittedName>
</protein>
<accession>A0A1C6T3K6</accession>